<evidence type="ECO:0000313" key="2">
    <source>
        <dbReference type="EMBL" id="GGU36248.1"/>
    </source>
</evidence>
<keyword evidence="1" id="KW-0732">Signal</keyword>
<dbReference type="Proteomes" id="UP000636661">
    <property type="component" value="Unassembled WGS sequence"/>
</dbReference>
<sequence length="120" mass="11726">MTRHTWLKAGLTVSALGAALGATGGAAHAVVQPPQVPRLPAMDTQAALEGTKGAIPHVTGVAKNLKVNPLAQTGVDPLNNGVGTQVGDFKPVNTASATGSLTSLPALPVAGPLLGGVVPG</sequence>
<feature type="chain" id="PRO_5036834413" description="Secreted protein" evidence="1">
    <location>
        <begin position="30"/>
        <end position="120"/>
    </location>
</feature>
<protein>
    <recommendedName>
        <fullName evidence="4">Secreted protein</fullName>
    </recommendedName>
</protein>
<evidence type="ECO:0008006" key="4">
    <source>
        <dbReference type="Google" id="ProtNLM"/>
    </source>
</evidence>
<feature type="signal peptide" evidence="1">
    <location>
        <begin position="1"/>
        <end position="29"/>
    </location>
</feature>
<reference evidence="2" key="2">
    <citation type="submission" date="2020-09" db="EMBL/GenBank/DDBJ databases">
        <authorList>
            <person name="Sun Q."/>
            <person name="Ohkuma M."/>
        </authorList>
    </citation>
    <scope>NUCLEOTIDE SEQUENCE</scope>
    <source>
        <strain evidence="2">JCM 4391</strain>
    </source>
</reference>
<name>A0A918M3T4_9ACTN</name>
<dbReference type="RefSeq" id="WP_189550800.1">
    <property type="nucleotide sequence ID" value="NZ_BMTP01000005.1"/>
</dbReference>
<evidence type="ECO:0000313" key="3">
    <source>
        <dbReference type="Proteomes" id="UP000636661"/>
    </source>
</evidence>
<dbReference type="EMBL" id="BMTP01000005">
    <property type="protein sequence ID" value="GGU36248.1"/>
    <property type="molecule type" value="Genomic_DNA"/>
</dbReference>
<organism evidence="2 3">
    <name type="scientific">Streptomyces lavendofoliae</name>
    <dbReference type="NCBI Taxonomy" id="67314"/>
    <lineage>
        <taxon>Bacteria</taxon>
        <taxon>Bacillati</taxon>
        <taxon>Actinomycetota</taxon>
        <taxon>Actinomycetes</taxon>
        <taxon>Kitasatosporales</taxon>
        <taxon>Streptomycetaceae</taxon>
        <taxon>Streptomyces</taxon>
    </lineage>
</organism>
<gene>
    <name evidence="2" type="ORF">GCM10010274_24520</name>
</gene>
<keyword evidence="3" id="KW-1185">Reference proteome</keyword>
<dbReference type="AlphaFoldDB" id="A0A918M3T4"/>
<accession>A0A918M3T4</accession>
<reference evidence="2" key="1">
    <citation type="journal article" date="2014" name="Int. J. Syst. Evol. Microbiol.">
        <title>Complete genome sequence of Corynebacterium casei LMG S-19264T (=DSM 44701T), isolated from a smear-ripened cheese.</title>
        <authorList>
            <consortium name="US DOE Joint Genome Institute (JGI-PGF)"/>
            <person name="Walter F."/>
            <person name="Albersmeier A."/>
            <person name="Kalinowski J."/>
            <person name="Ruckert C."/>
        </authorList>
    </citation>
    <scope>NUCLEOTIDE SEQUENCE</scope>
    <source>
        <strain evidence="2">JCM 4391</strain>
    </source>
</reference>
<evidence type="ECO:0000256" key="1">
    <source>
        <dbReference type="SAM" id="SignalP"/>
    </source>
</evidence>
<comment type="caution">
    <text evidence="2">The sequence shown here is derived from an EMBL/GenBank/DDBJ whole genome shotgun (WGS) entry which is preliminary data.</text>
</comment>
<proteinExistence type="predicted"/>